<gene>
    <name evidence="1" type="ORF">H2198_010637</name>
</gene>
<comment type="caution">
    <text evidence="1">The sequence shown here is derived from an EMBL/GenBank/DDBJ whole genome shotgun (WGS) entry which is preliminary data.</text>
</comment>
<evidence type="ECO:0000313" key="2">
    <source>
        <dbReference type="Proteomes" id="UP001172386"/>
    </source>
</evidence>
<name>A0ACC2ZR97_9EURO</name>
<organism evidence="1 2">
    <name type="scientific">Neophaeococcomyces mojaviensis</name>
    <dbReference type="NCBI Taxonomy" id="3383035"/>
    <lineage>
        <taxon>Eukaryota</taxon>
        <taxon>Fungi</taxon>
        <taxon>Dikarya</taxon>
        <taxon>Ascomycota</taxon>
        <taxon>Pezizomycotina</taxon>
        <taxon>Eurotiomycetes</taxon>
        <taxon>Chaetothyriomycetidae</taxon>
        <taxon>Chaetothyriales</taxon>
        <taxon>Chaetothyriales incertae sedis</taxon>
        <taxon>Neophaeococcomyces</taxon>
    </lineage>
</organism>
<accession>A0ACC2ZR97</accession>
<dbReference type="Proteomes" id="UP001172386">
    <property type="component" value="Unassembled WGS sequence"/>
</dbReference>
<sequence length="274" mass="30430">MSENQSLKLLAIVRRKSGLTKREFFDYHFQQHGLKSEAPSGGEETPWVYYQTHFFDNVFPVPPQIAEGPPNGNYPFSLCDDMTELHFKNMAHLKHVMTSAHVKDVVGPDGLHFSDFGAANAILTTVEHRIYGDEAINDSATTADYFVLISGKPESGIEHAEKLGPILIKSVESVGDGQIYRIDATAKLPDPTGIVKYFGAGDPSKPAYTLVFKMYMKSASTVPTVRKVQKHFEDTVGDGIDSVFSMVLFGKRGLVLDQAREIKFDPSRQPVLFE</sequence>
<reference evidence="1" key="1">
    <citation type="submission" date="2022-10" db="EMBL/GenBank/DDBJ databases">
        <title>Culturing micro-colonial fungi from biological soil crusts in the Mojave desert and describing Neophaeococcomyces mojavensis, and introducing the new genera and species Taxawa tesnikishii.</title>
        <authorList>
            <person name="Kurbessoian T."/>
            <person name="Stajich J.E."/>
        </authorList>
    </citation>
    <scope>NUCLEOTIDE SEQUENCE</scope>
    <source>
        <strain evidence="1">JES_112</strain>
    </source>
</reference>
<evidence type="ECO:0000313" key="1">
    <source>
        <dbReference type="EMBL" id="KAJ9650042.1"/>
    </source>
</evidence>
<dbReference type="EMBL" id="JAPDRQ010000396">
    <property type="protein sequence ID" value="KAJ9650042.1"/>
    <property type="molecule type" value="Genomic_DNA"/>
</dbReference>
<keyword evidence="2" id="KW-1185">Reference proteome</keyword>
<proteinExistence type="predicted"/>
<protein>
    <submittedName>
        <fullName evidence="1">Uncharacterized protein</fullName>
    </submittedName>
</protein>